<dbReference type="OrthoDB" id="10041151at2759"/>
<dbReference type="EMBL" id="CAJOBC010000267">
    <property type="protein sequence ID" value="CAF3562982.1"/>
    <property type="molecule type" value="Genomic_DNA"/>
</dbReference>
<feature type="region of interest" description="Disordered" evidence="1">
    <location>
        <begin position="482"/>
        <end position="502"/>
    </location>
</feature>
<keyword evidence="2" id="KW-0472">Membrane</keyword>
<keyword evidence="2" id="KW-1133">Transmembrane helix</keyword>
<evidence type="ECO:0000313" key="4">
    <source>
        <dbReference type="EMBL" id="CAF3562982.1"/>
    </source>
</evidence>
<reference evidence="3" key="1">
    <citation type="submission" date="2021-02" db="EMBL/GenBank/DDBJ databases">
        <authorList>
            <person name="Nowell W R."/>
        </authorList>
    </citation>
    <scope>NUCLEOTIDE SEQUENCE</scope>
</reference>
<feature type="compositionally biased region" description="Polar residues" evidence="1">
    <location>
        <begin position="648"/>
        <end position="657"/>
    </location>
</feature>
<evidence type="ECO:0000256" key="1">
    <source>
        <dbReference type="SAM" id="MobiDB-lite"/>
    </source>
</evidence>
<sequence length="864" mass="100681">MPFLKDGVNDSERPLNGYSLDKHYNFDSDSDLEDFNYVLNETEKQLIKARQSLDKRKLNNSTATFYTNENNLKKYDEVLRTCETNIQCLQNILKNIHHSKILNSTQAIEKLNAYLAGWNDMQHLVKDDRIRARHLLHISQEIVGLKNKLLDEIDNIGQEFQNWNQFDNQIYLKKFYNLIEFQVNVVEHNISKTISCYRNDIDQGENHLNEFRKNHPEFTVGNLNEQIIISKQLLDQLLDKLEAYRTLLSTILVTVNNFLRLEDDIEQKFIYTFQQLNNNPEQIQKYLNNSERSSSSSSSSIDYNNNKKNKVKAKLNEIIPLVERYGQLIKQVDLSVIDYRYHFLDSLYPILVNYFQQKNELYKKQMDYISSTDNTNNINNYNNNNNNTNMNKNKKKSQTNVTFKNDPNILINNVEQSTKTREINYDQEQFIKNNQNLKNKNSISNSTPNFINESPIIENNNILSSSSTRTSRTILTKRTNLINENPSNEFDSDPSQNTTRTSSYISDDCKVLYIETVIEVSKPVFYERINSHSTSEIHDIHTTDESLKSSNIPTVKAKFDTPSFKRTTNYSRFVQQNMSDNDDKQDITDNDDVETNDNFLLNPVNHSSLNTQPLSSTPYNNRSTSADHPDSGYEPSPNSTIQKAPETTARSKSTQNVFRDDQSRGFRMSSRVPPQNETRTANNDDDEDFSQKFISPMITPKRQQKNDENLSRIINREDFSQTQFKPSRIKSKQEVWPSNSDSSLRNEFKVRRSPNEQQHLFVTDDDSTNSRTMPRQRHQSQIKNQLSSSLNQSTNVTRTTRLVPLSYTDRLRQIWLKSLILGLLILLALFTLYFFCLDSCTQNSWSRNIISKIIRVEHDGLPTM</sequence>
<gene>
    <name evidence="3" type="ORF">GPM918_LOCUS2405</name>
    <name evidence="4" type="ORF">SRO942_LOCUS2405</name>
</gene>
<keyword evidence="5" id="KW-1185">Reference proteome</keyword>
<dbReference type="AlphaFoldDB" id="A0A813REF4"/>
<organism evidence="3 5">
    <name type="scientific">Didymodactylos carnosus</name>
    <dbReference type="NCBI Taxonomy" id="1234261"/>
    <lineage>
        <taxon>Eukaryota</taxon>
        <taxon>Metazoa</taxon>
        <taxon>Spiralia</taxon>
        <taxon>Gnathifera</taxon>
        <taxon>Rotifera</taxon>
        <taxon>Eurotatoria</taxon>
        <taxon>Bdelloidea</taxon>
        <taxon>Philodinida</taxon>
        <taxon>Philodinidae</taxon>
        <taxon>Didymodactylos</taxon>
    </lineage>
</organism>
<keyword evidence="2" id="KW-0812">Transmembrane</keyword>
<name>A0A813REF4_9BILA</name>
<feature type="region of interest" description="Disordered" evidence="1">
    <location>
        <begin position="574"/>
        <end position="790"/>
    </location>
</feature>
<protein>
    <submittedName>
        <fullName evidence="3">Uncharacterized protein</fullName>
    </submittedName>
</protein>
<feature type="compositionally biased region" description="Polar residues" evidence="1">
    <location>
        <begin position="596"/>
        <end position="624"/>
    </location>
</feature>
<feature type="compositionally biased region" description="Polar residues" evidence="1">
    <location>
        <begin position="672"/>
        <end position="681"/>
    </location>
</feature>
<feature type="compositionally biased region" description="Basic and acidic residues" evidence="1">
    <location>
        <begin position="704"/>
        <end position="719"/>
    </location>
</feature>
<comment type="caution">
    <text evidence="3">The sequence shown here is derived from an EMBL/GenBank/DDBJ whole genome shotgun (WGS) entry which is preliminary data.</text>
</comment>
<feature type="compositionally biased region" description="Low complexity" evidence="1">
    <location>
        <begin position="781"/>
        <end position="790"/>
    </location>
</feature>
<feature type="transmembrane region" description="Helical" evidence="2">
    <location>
        <begin position="814"/>
        <end position="837"/>
    </location>
</feature>
<evidence type="ECO:0000256" key="2">
    <source>
        <dbReference type="SAM" id="Phobius"/>
    </source>
</evidence>
<evidence type="ECO:0000313" key="5">
    <source>
        <dbReference type="Proteomes" id="UP000663829"/>
    </source>
</evidence>
<dbReference type="EMBL" id="CAJNOQ010000267">
    <property type="protein sequence ID" value="CAF0779929.1"/>
    <property type="molecule type" value="Genomic_DNA"/>
</dbReference>
<evidence type="ECO:0000313" key="3">
    <source>
        <dbReference type="EMBL" id="CAF0779929.1"/>
    </source>
</evidence>
<dbReference type="Proteomes" id="UP000663829">
    <property type="component" value="Unassembled WGS sequence"/>
</dbReference>
<proteinExistence type="predicted"/>
<accession>A0A813REF4</accession>
<dbReference type="Proteomes" id="UP000681722">
    <property type="component" value="Unassembled WGS sequence"/>
</dbReference>
<feature type="compositionally biased region" description="Basic and acidic residues" evidence="1">
    <location>
        <begin position="744"/>
        <end position="754"/>
    </location>
</feature>